<evidence type="ECO:0000256" key="1">
    <source>
        <dbReference type="SAM" id="MobiDB-lite"/>
    </source>
</evidence>
<keyword evidence="3" id="KW-1185">Reference proteome</keyword>
<feature type="compositionally biased region" description="Basic and acidic residues" evidence="1">
    <location>
        <begin position="22"/>
        <end position="32"/>
    </location>
</feature>
<protein>
    <submittedName>
        <fullName evidence="2">Paeninodin family lasso peptide</fullName>
    </submittedName>
</protein>
<evidence type="ECO:0000313" key="2">
    <source>
        <dbReference type="EMBL" id="MBD1380846.1"/>
    </source>
</evidence>
<dbReference type="EMBL" id="JACXAI010000013">
    <property type="protein sequence ID" value="MBD1380846.1"/>
    <property type="molecule type" value="Genomic_DNA"/>
</dbReference>
<feature type="region of interest" description="Disordered" evidence="1">
    <location>
        <begin position="21"/>
        <end position="43"/>
    </location>
</feature>
<dbReference type="Proteomes" id="UP000626844">
    <property type="component" value="Unassembled WGS sequence"/>
</dbReference>
<name>A0A926NGH0_9BACI</name>
<dbReference type="InterPro" id="IPR049825">
    <property type="entry name" value="Lasso_PadeA-like"/>
</dbReference>
<comment type="caution">
    <text evidence="2">The sequence shown here is derived from an EMBL/GenBank/DDBJ whole genome shotgun (WGS) entry which is preliminary data.</text>
</comment>
<dbReference type="NCBIfam" id="NF033524">
    <property type="entry name" value="lasso_PadeA_fam"/>
    <property type="match status" value="1"/>
</dbReference>
<reference evidence="2" key="1">
    <citation type="submission" date="2020-09" db="EMBL/GenBank/DDBJ databases">
        <title>A novel bacterium of genus Bacillus, isolated from South China Sea.</title>
        <authorList>
            <person name="Huang H."/>
            <person name="Mo K."/>
            <person name="Hu Y."/>
        </authorList>
    </citation>
    <scope>NUCLEOTIDE SEQUENCE</scope>
    <source>
        <strain evidence="2">IB182487</strain>
    </source>
</reference>
<sequence length="43" mass="5038">MKKEWKQPLLEILDISMTMKGWWHDKPPKDPENPGEPGGEFES</sequence>
<gene>
    <name evidence="2" type="ORF">IC621_11445</name>
</gene>
<organism evidence="2 3">
    <name type="scientific">Metabacillus arenae</name>
    <dbReference type="NCBI Taxonomy" id="2771434"/>
    <lineage>
        <taxon>Bacteria</taxon>
        <taxon>Bacillati</taxon>
        <taxon>Bacillota</taxon>
        <taxon>Bacilli</taxon>
        <taxon>Bacillales</taxon>
        <taxon>Bacillaceae</taxon>
        <taxon>Metabacillus</taxon>
    </lineage>
</organism>
<dbReference type="RefSeq" id="WP_191158446.1">
    <property type="nucleotide sequence ID" value="NZ_JACXAI010000013.1"/>
</dbReference>
<proteinExistence type="predicted"/>
<accession>A0A926NGH0</accession>
<dbReference type="AlphaFoldDB" id="A0A926NGH0"/>
<evidence type="ECO:0000313" key="3">
    <source>
        <dbReference type="Proteomes" id="UP000626844"/>
    </source>
</evidence>